<name>A0A0V1FAM3_TRIPS</name>
<protein>
    <submittedName>
        <fullName evidence="1">Uncharacterized protein</fullName>
    </submittedName>
</protein>
<evidence type="ECO:0000313" key="2">
    <source>
        <dbReference type="Proteomes" id="UP000054995"/>
    </source>
</evidence>
<dbReference type="Proteomes" id="UP000054995">
    <property type="component" value="Unassembled WGS sequence"/>
</dbReference>
<comment type="caution">
    <text evidence="1">The sequence shown here is derived from an EMBL/GenBank/DDBJ whole genome shotgun (WGS) entry which is preliminary data.</text>
</comment>
<sequence>LYYGAVLLEISVVIAFEMTISNSDEIRMLHITIFRNISPRYSRYLRSGGTVNVEFPLILAASIHAPPPHSMPYNPTQLSESCKGYHRASTDLHVKYLSRNYVFIRLIECITVQIIARNRLTHASARSALPDMSGPSVRNRGTAAAVDQPPFLALPLWLSCYHYYYGVEPHKQKRASTSYINTEV</sequence>
<evidence type="ECO:0000313" key="1">
    <source>
        <dbReference type="EMBL" id="KRY83038.1"/>
    </source>
</evidence>
<accession>A0A0V1FAM3</accession>
<feature type="non-terminal residue" evidence="1">
    <location>
        <position position="1"/>
    </location>
</feature>
<gene>
    <name evidence="1" type="ORF">T4D_16587</name>
</gene>
<keyword evidence="2" id="KW-1185">Reference proteome</keyword>
<organism evidence="1 2">
    <name type="scientific">Trichinella pseudospiralis</name>
    <name type="common">Parasitic roundworm</name>
    <dbReference type="NCBI Taxonomy" id="6337"/>
    <lineage>
        <taxon>Eukaryota</taxon>
        <taxon>Metazoa</taxon>
        <taxon>Ecdysozoa</taxon>
        <taxon>Nematoda</taxon>
        <taxon>Enoplea</taxon>
        <taxon>Dorylaimia</taxon>
        <taxon>Trichinellida</taxon>
        <taxon>Trichinellidae</taxon>
        <taxon>Trichinella</taxon>
    </lineage>
</organism>
<dbReference type="AlphaFoldDB" id="A0A0V1FAM3"/>
<dbReference type="OrthoDB" id="10605813at2759"/>
<reference evidence="1 2" key="1">
    <citation type="submission" date="2015-01" db="EMBL/GenBank/DDBJ databases">
        <title>Evolution of Trichinella species and genotypes.</title>
        <authorList>
            <person name="Korhonen P.K."/>
            <person name="Edoardo P."/>
            <person name="Giuseppe L.R."/>
            <person name="Gasser R.B."/>
        </authorList>
    </citation>
    <scope>NUCLEOTIDE SEQUENCE [LARGE SCALE GENOMIC DNA]</scope>
    <source>
        <strain evidence="1">ISS470</strain>
    </source>
</reference>
<proteinExistence type="predicted"/>
<dbReference type="EMBL" id="JYDT01000153">
    <property type="protein sequence ID" value="KRY83038.1"/>
    <property type="molecule type" value="Genomic_DNA"/>
</dbReference>